<feature type="non-terminal residue" evidence="4">
    <location>
        <position position="209"/>
    </location>
</feature>
<evidence type="ECO:0000313" key="4">
    <source>
        <dbReference type="EMBL" id="JAT45609.1"/>
    </source>
</evidence>
<dbReference type="GO" id="GO:0016301">
    <property type="term" value="F:kinase activity"/>
    <property type="evidence" value="ECO:0007669"/>
    <property type="project" value="UniProtKB-KW"/>
</dbReference>
<keyword evidence="4" id="KW-0808">Transferase</keyword>
<dbReference type="PANTHER" id="PTHR33355">
    <property type="entry name" value="WALL-ASSOCIATED RECEPTOR KINASE CARBOXY-TERMINAL PROTEIN-RELATED"/>
    <property type="match status" value="1"/>
</dbReference>
<feature type="non-terminal residue" evidence="4">
    <location>
        <position position="1"/>
    </location>
</feature>
<accession>A0A1D1XT99</accession>
<reference evidence="4" key="1">
    <citation type="submission" date="2015-07" db="EMBL/GenBank/DDBJ databases">
        <title>Transcriptome Assembly of Anthurium amnicola.</title>
        <authorList>
            <person name="Suzuki J."/>
        </authorList>
    </citation>
    <scope>NUCLEOTIDE SEQUENCE</scope>
</reference>
<feature type="domain" description="Wall-associated receptor kinase galacturonan-binding" evidence="3">
    <location>
        <begin position="68"/>
        <end position="128"/>
    </location>
</feature>
<protein>
    <submittedName>
        <fullName evidence="4">Wall-associated receptor kinase 5</fullName>
    </submittedName>
</protein>
<proteinExistence type="predicted"/>
<organism evidence="4">
    <name type="scientific">Anthurium amnicola</name>
    <dbReference type="NCBI Taxonomy" id="1678845"/>
    <lineage>
        <taxon>Eukaryota</taxon>
        <taxon>Viridiplantae</taxon>
        <taxon>Streptophyta</taxon>
        <taxon>Embryophyta</taxon>
        <taxon>Tracheophyta</taxon>
        <taxon>Spermatophyta</taxon>
        <taxon>Magnoliopsida</taxon>
        <taxon>Liliopsida</taxon>
        <taxon>Araceae</taxon>
        <taxon>Pothoideae</taxon>
        <taxon>Potheae</taxon>
        <taxon>Anthurium</taxon>
    </lineage>
</organism>
<keyword evidence="4" id="KW-0418">Kinase</keyword>
<dbReference type="AlphaFoldDB" id="A0A1D1XT99"/>
<dbReference type="InterPro" id="IPR025287">
    <property type="entry name" value="WAK_GUB"/>
</dbReference>
<comment type="subcellular location">
    <subcellularLocation>
        <location evidence="1">Membrane</location>
        <topology evidence="1">Single-pass membrane protein</topology>
    </subcellularLocation>
</comment>
<sequence>QRAAHPPTTFDLSLHPTPSLLEWALPAHLPPSATAAMAPVHLLPALFASLGLLPGWVSAQGAAALNPCRSYCGKITVDYPFALRPGCGHAGFRDLLFCINGVLMLHISSGSYRVLDLDYAYRSLTLLDPDMSTCLALVRSPAASGASTGNGFVLEPWRAPYLEPAPDNVFLLLGCRSGSPLFQGFPGRHLPCREVAGMGCEGYYGCPAW</sequence>
<evidence type="ECO:0000259" key="3">
    <source>
        <dbReference type="Pfam" id="PF13947"/>
    </source>
</evidence>
<evidence type="ECO:0000256" key="2">
    <source>
        <dbReference type="ARBA" id="ARBA00022729"/>
    </source>
</evidence>
<dbReference type="Pfam" id="PF13947">
    <property type="entry name" value="GUB_WAK_bind"/>
    <property type="match status" value="1"/>
</dbReference>
<gene>
    <name evidence="4" type="primary">WAK5_0</name>
    <name evidence="4" type="ORF">g.169726</name>
</gene>
<name>A0A1D1XT99_9ARAE</name>
<dbReference type="GO" id="GO:0016020">
    <property type="term" value="C:membrane"/>
    <property type="evidence" value="ECO:0007669"/>
    <property type="project" value="UniProtKB-SubCell"/>
</dbReference>
<evidence type="ECO:0000256" key="1">
    <source>
        <dbReference type="ARBA" id="ARBA00004167"/>
    </source>
</evidence>
<dbReference type="GO" id="GO:0030247">
    <property type="term" value="F:polysaccharide binding"/>
    <property type="evidence" value="ECO:0007669"/>
    <property type="project" value="InterPro"/>
</dbReference>
<dbReference type="PANTHER" id="PTHR33355:SF3">
    <property type="entry name" value="WALL-ASSOCIATED RECEPTOR KINASE GALACTURONAN-BINDING PROTEIN"/>
    <property type="match status" value="1"/>
</dbReference>
<keyword evidence="2" id="KW-0732">Signal</keyword>
<keyword evidence="4" id="KW-0675">Receptor</keyword>
<dbReference type="EMBL" id="GDJX01022327">
    <property type="protein sequence ID" value="JAT45609.1"/>
    <property type="molecule type" value="Transcribed_RNA"/>
</dbReference>